<comment type="similarity">
    <text evidence="5">Belongs to the histidinol dehydrogenase family.</text>
</comment>
<sequence length="277" mass="30194">MLNIYKWSETDRKTKNKIMNRSMFDISAIRDYVAGWLTKIQKEGDMAMLEYTRQFDNKEFKLKDLKVTRREIENAYKTVNPKVVEILKRQISISRQNAVSRIRQETVLKSFVPGVTVGYKISPIESAGLAVPAGQVPLPTVMQILAVSAKAAGVSRIIACYPPTGEYPEILIAADLSGVDEIYRVGGIAGIAAMAYGTETIKPVVKISGPGSIYTQAAKMLVFGKVTIDMVAGPSEAIILADDKADPIYCAADILARAEHAPDAAGVLVTDSIKLKK</sequence>
<proteinExistence type="inferred from homology"/>
<keyword evidence="2" id="KW-0479">Metal-binding</keyword>
<keyword evidence="4" id="KW-0560">Oxidoreductase</keyword>
<dbReference type="InterPro" id="IPR001692">
    <property type="entry name" value="Histidinol_DH_CS"/>
</dbReference>
<name>A0A0G0Q3R0_9BACT</name>
<dbReference type="GO" id="GO:0000105">
    <property type="term" value="P:L-histidine biosynthetic process"/>
    <property type="evidence" value="ECO:0007669"/>
    <property type="project" value="TreeGrafter"/>
</dbReference>
<evidence type="ECO:0000256" key="2">
    <source>
        <dbReference type="ARBA" id="ARBA00022723"/>
    </source>
</evidence>
<evidence type="ECO:0000256" key="4">
    <source>
        <dbReference type="ARBA" id="ARBA00023002"/>
    </source>
</evidence>
<accession>A0A0G0Q3R0</accession>
<dbReference type="PANTHER" id="PTHR21256:SF2">
    <property type="entry name" value="HISTIDINE BIOSYNTHESIS TRIFUNCTIONAL PROTEIN"/>
    <property type="match status" value="1"/>
</dbReference>
<keyword evidence="3" id="KW-0862">Zinc</keyword>
<evidence type="ECO:0000313" key="7">
    <source>
        <dbReference type="Proteomes" id="UP000034539"/>
    </source>
</evidence>
<dbReference type="Pfam" id="PF00815">
    <property type="entry name" value="Histidinol_dh"/>
    <property type="match status" value="1"/>
</dbReference>
<dbReference type="PANTHER" id="PTHR21256">
    <property type="entry name" value="HISTIDINOL DEHYDROGENASE HDH"/>
    <property type="match status" value="1"/>
</dbReference>
<dbReference type="Proteomes" id="UP000034539">
    <property type="component" value="Unassembled WGS sequence"/>
</dbReference>
<reference evidence="6 7" key="1">
    <citation type="journal article" date="2015" name="Nature">
        <title>rRNA introns, odd ribosomes, and small enigmatic genomes across a large radiation of phyla.</title>
        <authorList>
            <person name="Brown C.T."/>
            <person name="Hug L.A."/>
            <person name="Thomas B.C."/>
            <person name="Sharon I."/>
            <person name="Castelle C.J."/>
            <person name="Singh A."/>
            <person name="Wilkins M.J."/>
            <person name="Williams K.H."/>
            <person name="Banfield J.F."/>
        </authorList>
    </citation>
    <scope>NUCLEOTIDE SEQUENCE [LARGE SCALE GENOMIC DNA]</scope>
</reference>
<dbReference type="PROSITE" id="PS00611">
    <property type="entry name" value="HISOL_DEHYDROGENASE"/>
    <property type="match status" value="1"/>
</dbReference>
<dbReference type="Gene3D" id="3.40.50.1980">
    <property type="entry name" value="Nitrogenase molybdenum iron protein domain"/>
    <property type="match status" value="1"/>
</dbReference>
<dbReference type="InterPro" id="IPR012131">
    <property type="entry name" value="Hstdl_DH"/>
</dbReference>
<dbReference type="NCBIfam" id="TIGR00069">
    <property type="entry name" value="hisD"/>
    <property type="match status" value="1"/>
</dbReference>
<dbReference type="GO" id="GO:0004399">
    <property type="term" value="F:histidinol dehydrogenase activity"/>
    <property type="evidence" value="ECO:0007669"/>
    <property type="project" value="TreeGrafter"/>
</dbReference>
<evidence type="ECO:0000256" key="1">
    <source>
        <dbReference type="ARBA" id="ARBA00001947"/>
    </source>
</evidence>
<dbReference type="GO" id="GO:0005737">
    <property type="term" value="C:cytoplasm"/>
    <property type="evidence" value="ECO:0007669"/>
    <property type="project" value="TreeGrafter"/>
</dbReference>
<gene>
    <name evidence="6" type="ORF">UT63_C0054G0003</name>
</gene>
<comment type="caution">
    <text evidence="6">The sequence shown here is derived from an EMBL/GenBank/DDBJ whole genome shotgun (WGS) entry which is preliminary data.</text>
</comment>
<dbReference type="GO" id="GO:0051287">
    <property type="term" value="F:NAD binding"/>
    <property type="evidence" value="ECO:0007669"/>
    <property type="project" value="InterPro"/>
</dbReference>
<evidence type="ECO:0000313" key="6">
    <source>
        <dbReference type="EMBL" id="KKR32016.1"/>
    </source>
</evidence>
<dbReference type="PRINTS" id="PR00083">
    <property type="entry name" value="HOLDHDRGNASE"/>
</dbReference>
<protein>
    <submittedName>
        <fullName evidence="6">Histidinol dehydrogenase</fullName>
    </submittedName>
</protein>
<dbReference type="InterPro" id="IPR016161">
    <property type="entry name" value="Ald_DH/histidinol_DH"/>
</dbReference>
<organism evidence="6 7">
    <name type="scientific">Candidatus Gottesmanbacteria bacterium GW2011_GWC2_39_8</name>
    <dbReference type="NCBI Taxonomy" id="1618450"/>
    <lineage>
        <taxon>Bacteria</taxon>
        <taxon>Candidatus Gottesmaniibacteriota</taxon>
    </lineage>
</organism>
<dbReference type="AlphaFoldDB" id="A0A0G0Q3R0"/>
<dbReference type="GO" id="GO:0046872">
    <property type="term" value="F:metal ion binding"/>
    <property type="evidence" value="ECO:0007669"/>
    <property type="project" value="UniProtKB-KW"/>
</dbReference>
<evidence type="ECO:0000256" key="3">
    <source>
        <dbReference type="ARBA" id="ARBA00022833"/>
    </source>
</evidence>
<dbReference type="PATRIC" id="fig|1618450.3.peg.1021"/>
<evidence type="ECO:0000256" key="5">
    <source>
        <dbReference type="RuleBase" id="RU004175"/>
    </source>
</evidence>
<dbReference type="EMBL" id="LBXN01000054">
    <property type="protein sequence ID" value="KKR32016.1"/>
    <property type="molecule type" value="Genomic_DNA"/>
</dbReference>
<comment type="cofactor">
    <cofactor evidence="1">
        <name>Zn(2+)</name>
        <dbReference type="ChEBI" id="CHEBI:29105"/>
    </cofactor>
</comment>
<dbReference type="SUPFAM" id="SSF53720">
    <property type="entry name" value="ALDH-like"/>
    <property type="match status" value="1"/>
</dbReference>